<dbReference type="AlphaFoldDB" id="A0A0G0DX99"/>
<dbReference type="InterPro" id="IPR002686">
    <property type="entry name" value="Transposase_17"/>
</dbReference>
<feature type="domain" description="Transposase IS200-like" evidence="1">
    <location>
        <begin position="2"/>
        <end position="118"/>
    </location>
</feature>
<protein>
    <recommendedName>
        <fullName evidence="1">Transposase IS200-like domain-containing protein</fullName>
    </recommendedName>
</protein>
<organism evidence="2 3">
    <name type="scientific">Candidatus Gottesmanbacteria bacterium GW2011_GWA1_34_13</name>
    <dbReference type="NCBI Taxonomy" id="1618434"/>
    <lineage>
        <taxon>Bacteria</taxon>
        <taxon>Candidatus Gottesmaniibacteriota</taxon>
    </lineage>
</organism>
<dbReference type="PANTHER" id="PTHR33360:SF4">
    <property type="entry name" value="TRANSPOSASE IS200-LIKE PROTEIN"/>
    <property type="match status" value="1"/>
</dbReference>
<dbReference type="NCBIfam" id="NF033573">
    <property type="entry name" value="transpos_IS200"/>
    <property type="match status" value="1"/>
</dbReference>
<evidence type="ECO:0000259" key="1">
    <source>
        <dbReference type="SMART" id="SM01321"/>
    </source>
</evidence>
<dbReference type="GO" id="GO:0004803">
    <property type="term" value="F:transposase activity"/>
    <property type="evidence" value="ECO:0007669"/>
    <property type="project" value="InterPro"/>
</dbReference>
<dbReference type="SMART" id="SM01321">
    <property type="entry name" value="Y1_Tnp"/>
    <property type="match status" value="1"/>
</dbReference>
<dbReference type="Proteomes" id="UP000034176">
    <property type="component" value="Unassembled WGS sequence"/>
</dbReference>
<proteinExistence type="predicted"/>
<dbReference type="InterPro" id="IPR036515">
    <property type="entry name" value="Transposase_17_sf"/>
</dbReference>
<dbReference type="SUPFAM" id="SSF143422">
    <property type="entry name" value="Transposase IS200-like"/>
    <property type="match status" value="1"/>
</dbReference>
<dbReference type="GO" id="GO:0006313">
    <property type="term" value="P:DNA transposition"/>
    <property type="evidence" value="ECO:0007669"/>
    <property type="project" value="InterPro"/>
</dbReference>
<dbReference type="PANTHER" id="PTHR33360">
    <property type="entry name" value="TRANSPOSASE FOR INSERTION SEQUENCE ELEMENT IS200"/>
    <property type="match status" value="1"/>
</dbReference>
<sequence length="137" mass="16072">MLYHIVCPVKYRKKAITQEVAQTIKNSCLEISECYEIHFVEVGTDEDHVHFLTQSVPMMLVTKMVQTIKSITAKDVFKQHPELRIQLRQGKFWTSGYYINTVSKYGNETVISNYVRNQGKTYNQIYRNQPMLFEGLE</sequence>
<evidence type="ECO:0000313" key="2">
    <source>
        <dbReference type="EMBL" id="KKP59782.1"/>
    </source>
</evidence>
<reference evidence="2 3" key="1">
    <citation type="journal article" date="2015" name="Nature">
        <title>rRNA introns, odd ribosomes, and small enigmatic genomes across a large radiation of phyla.</title>
        <authorList>
            <person name="Brown C.T."/>
            <person name="Hug L.A."/>
            <person name="Thomas B.C."/>
            <person name="Sharon I."/>
            <person name="Castelle C.J."/>
            <person name="Singh A."/>
            <person name="Wilkins M.J."/>
            <person name="Williams K.H."/>
            <person name="Banfield J.F."/>
        </authorList>
    </citation>
    <scope>NUCLEOTIDE SEQUENCE [LARGE SCALE GENOMIC DNA]</scope>
</reference>
<name>A0A0G0DX99_9BACT</name>
<comment type="caution">
    <text evidence="2">The sequence shown here is derived from an EMBL/GenBank/DDBJ whole genome shotgun (WGS) entry which is preliminary data.</text>
</comment>
<dbReference type="Pfam" id="PF01797">
    <property type="entry name" value="Y1_Tnp"/>
    <property type="match status" value="1"/>
</dbReference>
<dbReference type="GO" id="GO:0003677">
    <property type="term" value="F:DNA binding"/>
    <property type="evidence" value="ECO:0007669"/>
    <property type="project" value="InterPro"/>
</dbReference>
<evidence type="ECO:0000313" key="3">
    <source>
        <dbReference type="Proteomes" id="UP000034176"/>
    </source>
</evidence>
<dbReference type="Gene3D" id="3.30.70.1290">
    <property type="entry name" value="Transposase IS200-like"/>
    <property type="match status" value="1"/>
</dbReference>
<gene>
    <name evidence="2" type="ORF">UR52_C0002G0010</name>
</gene>
<dbReference type="EMBL" id="LBPN01000002">
    <property type="protein sequence ID" value="KKP59782.1"/>
    <property type="molecule type" value="Genomic_DNA"/>
</dbReference>
<accession>A0A0G0DX99</accession>